<feature type="domain" description="F-box" evidence="1">
    <location>
        <begin position="21"/>
        <end position="66"/>
    </location>
</feature>
<sequence>MFDIQCLSFDRVHRGRVTVSAFPLFRVPVELFAQVVRYLSRSDLKSLALVDRDCCRLASLTLFKEVEVDINSKSRQPLLDRNFTACSPSSIPHCIRRLDVSSPPSSTVSTSSQTSINSKLSYEKHAAQSQLIYSAIATSLSNLHILAWDGAFLSSALLQALQRSSVKHLSLKGIVIDPEDTYNISRPIPLETLHLEIYDTVAQYPTHFFSQLLRCVSPTLRQLSWIGAALTEDSMCCDPAVLQFPKLRSLTLDMISIDNPSLFHLLIGENTKVQSLSMGSLTPSACAFFRTRGHIKSLTQFCWINHISTDSILDDIVSFLQHNPQLETIQLPKSVSPTFLEKSFFPLLKLHQYDDLTSLHLVWDAFEISEQSLHFLASISTLRHLWLSAGNQGVRSTWHVDHESVINHLSPLHLLQTLAFSHDTYAIINAHPLSPRFCDYYATKALPCDLDISKYLTPDEFLIYQGKTADYDLAVAHQIEMRRRAWENWHAERMVAIANKYAQTFEALSWCFIGQLPMGRSRFADEFSIVNDSLEREPCLSSLHKMLSMTIWRPV</sequence>
<gene>
    <name evidence="2" type="ORF">CPB84DRAFT_1848915</name>
</gene>
<protein>
    <recommendedName>
        <fullName evidence="1">F-box domain-containing protein</fullName>
    </recommendedName>
</protein>
<comment type="caution">
    <text evidence="2">The sequence shown here is derived from an EMBL/GenBank/DDBJ whole genome shotgun (WGS) entry which is preliminary data.</text>
</comment>
<dbReference type="EMBL" id="JADNYJ010000071">
    <property type="protein sequence ID" value="KAF8891626.1"/>
    <property type="molecule type" value="Genomic_DNA"/>
</dbReference>
<dbReference type="SUPFAM" id="SSF52047">
    <property type="entry name" value="RNI-like"/>
    <property type="match status" value="1"/>
</dbReference>
<evidence type="ECO:0000313" key="2">
    <source>
        <dbReference type="EMBL" id="KAF8891626.1"/>
    </source>
</evidence>
<name>A0A9P5NHE3_GYMJU</name>
<accession>A0A9P5NHE3</accession>
<proteinExistence type="predicted"/>
<evidence type="ECO:0000313" key="3">
    <source>
        <dbReference type="Proteomes" id="UP000724874"/>
    </source>
</evidence>
<dbReference type="Proteomes" id="UP000724874">
    <property type="component" value="Unassembled WGS sequence"/>
</dbReference>
<evidence type="ECO:0000259" key="1">
    <source>
        <dbReference type="PROSITE" id="PS50181"/>
    </source>
</evidence>
<reference evidence="2" key="1">
    <citation type="submission" date="2020-11" db="EMBL/GenBank/DDBJ databases">
        <authorList>
            <consortium name="DOE Joint Genome Institute"/>
            <person name="Ahrendt S."/>
            <person name="Riley R."/>
            <person name="Andreopoulos W."/>
            <person name="LaButti K."/>
            <person name="Pangilinan J."/>
            <person name="Ruiz-duenas F.J."/>
            <person name="Barrasa J.M."/>
            <person name="Sanchez-Garcia M."/>
            <person name="Camarero S."/>
            <person name="Miyauchi S."/>
            <person name="Serrano A."/>
            <person name="Linde D."/>
            <person name="Babiker R."/>
            <person name="Drula E."/>
            <person name="Ayuso-Fernandez I."/>
            <person name="Pacheco R."/>
            <person name="Padilla G."/>
            <person name="Ferreira P."/>
            <person name="Barriuso J."/>
            <person name="Kellner H."/>
            <person name="Castanera R."/>
            <person name="Alfaro M."/>
            <person name="Ramirez L."/>
            <person name="Pisabarro A.G."/>
            <person name="Kuo A."/>
            <person name="Tritt A."/>
            <person name="Lipzen A."/>
            <person name="He G."/>
            <person name="Yan M."/>
            <person name="Ng V."/>
            <person name="Cullen D."/>
            <person name="Martin F."/>
            <person name="Rosso M.-N."/>
            <person name="Henrissat B."/>
            <person name="Hibbett D."/>
            <person name="Martinez A.T."/>
            <person name="Grigoriev I.V."/>
        </authorList>
    </citation>
    <scope>NUCLEOTIDE SEQUENCE</scope>
    <source>
        <strain evidence="2">AH 44721</strain>
    </source>
</reference>
<dbReference type="Gene3D" id="3.80.10.10">
    <property type="entry name" value="Ribonuclease Inhibitor"/>
    <property type="match status" value="1"/>
</dbReference>
<dbReference type="InterPro" id="IPR032675">
    <property type="entry name" value="LRR_dom_sf"/>
</dbReference>
<dbReference type="PROSITE" id="PS50181">
    <property type="entry name" value="FBOX"/>
    <property type="match status" value="1"/>
</dbReference>
<dbReference type="InterPro" id="IPR001810">
    <property type="entry name" value="F-box_dom"/>
</dbReference>
<keyword evidence="3" id="KW-1185">Reference proteome</keyword>
<dbReference type="AlphaFoldDB" id="A0A9P5NHE3"/>
<dbReference type="OrthoDB" id="3257981at2759"/>
<organism evidence="2 3">
    <name type="scientific">Gymnopilus junonius</name>
    <name type="common">Spectacular rustgill mushroom</name>
    <name type="synonym">Gymnopilus spectabilis subsp. junonius</name>
    <dbReference type="NCBI Taxonomy" id="109634"/>
    <lineage>
        <taxon>Eukaryota</taxon>
        <taxon>Fungi</taxon>
        <taxon>Dikarya</taxon>
        <taxon>Basidiomycota</taxon>
        <taxon>Agaricomycotina</taxon>
        <taxon>Agaricomycetes</taxon>
        <taxon>Agaricomycetidae</taxon>
        <taxon>Agaricales</taxon>
        <taxon>Agaricineae</taxon>
        <taxon>Hymenogastraceae</taxon>
        <taxon>Gymnopilus</taxon>
    </lineage>
</organism>